<feature type="compositionally biased region" description="Basic and acidic residues" evidence="1">
    <location>
        <begin position="165"/>
        <end position="181"/>
    </location>
</feature>
<feature type="region of interest" description="Disordered" evidence="1">
    <location>
        <begin position="1"/>
        <end position="43"/>
    </location>
</feature>
<gene>
    <name evidence="2" type="ORF">AVDCRST_MAG52-2815</name>
</gene>
<proteinExistence type="predicted"/>
<feature type="compositionally biased region" description="Basic and acidic residues" evidence="1">
    <location>
        <begin position="8"/>
        <end position="20"/>
    </location>
</feature>
<accession>A0A6J4J101</accession>
<name>A0A6J4J101_9ACTN</name>
<feature type="region of interest" description="Disordered" evidence="1">
    <location>
        <begin position="56"/>
        <end position="181"/>
    </location>
</feature>
<protein>
    <submittedName>
        <fullName evidence="2">Ligand-binding SRPBCC domain protein family</fullName>
    </submittedName>
</protein>
<feature type="compositionally biased region" description="Basic and acidic residues" evidence="1">
    <location>
        <begin position="31"/>
        <end position="42"/>
    </location>
</feature>
<feature type="compositionally biased region" description="Basic and acidic residues" evidence="1">
    <location>
        <begin position="100"/>
        <end position="109"/>
    </location>
</feature>
<sequence length="181" mass="19560">DQHRGDRHRPGDRHDPDPPRLHQGHAGADLAGDHRPGVERPVRVLGARRVRAAARRQLPGLCHGGDEAGVGADGLGPARRHRRRRGPRGRPAPAAGADLADGHGPHREGGGVQPAHLGDRGARAGRRLPAHGDPRVGRHAQPVRHDVGQQRVRRHGRRRLAVDPQRPEEPPGDRRGLPQGL</sequence>
<feature type="non-terminal residue" evidence="2">
    <location>
        <position position="181"/>
    </location>
</feature>
<dbReference type="AlphaFoldDB" id="A0A6J4J101"/>
<evidence type="ECO:0000313" key="2">
    <source>
        <dbReference type="EMBL" id="CAA9264930.1"/>
    </source>
</evidence>
<feature type="compositionally biased region" description="Basic residues" evidence="1">
    <location>
        <begin position="78"/>
        <end position="88"/>
    </location>
</feature>
<dbReference type="EMBL" id="CADCTN010000198">
    <property type="protein sequence ID" value="CAA9264930.1"/>
    <property type="molecule type" value="Genomic_DNA"/>
</dbReference>
<organism evidence="2">
    <name type="scientific">uncultured Blastococcus sp</name>
    <dbReference type="NCBI Taxonomy" id="217144"/>
    <lineage>
        <taxon>Bacteria</taxon>
        <taxon>Bacillati</taxon>
        <taxon>Actinomycetota</taxon>
        <taxon>Actinomycetes</taxon>
        <taxon>Geodermatophilales</taxon>
        <taxon>Geodermatophilaceae</taxon>
        <taxon>Blastococcus</taxon>
        <taxon>environmental samples</taxon>
    </lineage>
</organism>
<evidence type="ECO:0000256" key="1">
    <source>
        <dbReference type="SAM" id="MobiDB-lite"/>
    </source>
</evidence>
<feature type="compositionally biased region" description="Low complexity" evidence="1">
    <location>
        <begin position="89"/>
        <end position="99"/>
    </location>
</feature>
<feature type="non-terminal residue" evidence="2">
    <location>
        <position position="1"/>
    </location>
</feature>
<reference evidence="2" key="1">
    <citation type="submission" date="2020-02" db="EMBL/GenBank/DDBJ databases">
        <authorList>
            <person name="Meier V. D."/>
        </authorList>
    </citation>
    <scope>NUCLEOTIDE SEQUENCE</scope>
    <source>
        <strain evidence="2">AVDCRST_MAG52</strain>
    </source>
</reference>